<keyword evidence="2" id="KW-1185">Reference proteome</keyword>
<reference evidence="1" key="2">
    <citation type="submission" date="2025-09" db="UniProtKB">
        <authorList>
            <consortium name="Ensembl"/>
        </authorList>
    </citation>
    <scope>IDENTIFICATION</scope>
</reference>
<evidence type="ECO:0000313" key="1">
    <source>
        <dbReference type="Ensembl" id="ENSEBUP00000001049.1"/>
    </source>
</evidence>
<organism evidence="1 2">
    <name type="scientific">Eptatretus burgeri</name>
    <name type="common">Inshore hagfish</name>
    <dbReference type="NCBI Taxonomy" id="7764"/>
    <lineage>
        <taxon>Eukaryota</taxon>
        <taxon>Metazoa</taxon>
        <taxon>Chordata</taxon>
        <taxon>Craniata</taxon>
        <taxon>Vertebrata</taxon>
        <taxon>Cyclostomata</taxon>
        <taxon>Myxini</taxon>
        <taxon>Myxiniformes</taxon>
        <taxon>Myxinidae</taxon>
        <taxon>Eptatretinae</taxon>
        <taxon>Eptatretus</taxon>
    </lineage>
</organism>
<dbReference type="Proteomes" id="UP000694388">
    <property type="component" value="Unplaced"/>
</dbReference>
<protein>
    <submittedName>
        <fullName evidence="1">Uncharacterized protein</fullName>
    </submittedName>
</protein>
<dbReference type="AlphaFoldDB" id="A0A8C4NDT7"/>
<proteinExistence type="predicted"/>
<reference evidence="1" key="1">
    <citation type="submission" date="2025-08" db="UniProtKB">
        <authorList>
            <consortium name="Ensembl"/>
        </authorList>
    </citation>
    <scope>IDENTIFICATION</scope>
</reference>
<sequence>MDDDILTTLKILIIGESGVGKSSELPCRWQLHRGYSHGVRFQFSFQFSYVLRSEGFSGGRSANPATNRLIKTNSTAGGRPQTQLGAGYGWPLAHKELVRPLTGFVFNPAGCPYPNTLLTRTPGWRDGLAADNPTMGTG</sequence>
<name>A0A8C4NDT7_EPTBU</name>
<dbReference type="Ensembl" id="ENSEBUT00000001364.1">
    <property type="protein sequence ID" value="ENSEBUP00000001049.1"/>
    <property type="gene ID" value="ENSEBUG00000000983.1"/>
</dbReference>
<evidence type="ECO:0000313" key="2">
    <source>
        <dbReference type="Proteomes" id="UP000694388"/>
    </source>
</evidence>
<accession>A0A8C4NDT7</accession>